<dbReference type="PROSITE" id="PS51781">
    <property type="entry name" value="SH3B"/>
    <property type="match status" value="1"/>
</dbReference>
<feature type="chain" id="PRO_5013593225" description="SH3b domain-containing protein" evidence="1">
    <location>
        <begin position="22"/>
        <end position="165"/>
    </location>
</feature>
<dbReference type="InterPro" id="IPR003646">
    <property type="entry name" value="SH3-like_bac-type"/>
</dbReference>
<protein>
    <recommendedName>
        <fullName evidence="2">SH3b domain-containing protein</fullName>
    </recommendedName>
</protein>
<reference evidence="3 4" key="1">
    <citation type="submission" date="2017-10" db="EMBL/GenBank/DDBJ databases">
        <title>Novel microbial diversity and functional potential in the marine mammal oral microbiome.</title>
        <authorList>
            <person name="Dudek N.K."/>
            <person name="Sun C.L."/>
            <person name="Burstein D."/>
            <person name="Kantor R.S."/>
            <person name="Aliaga Goltsman D.S."/>
            <person name="Bik E.M."/>
            <person name="Thomas B.C."/>
            <person name="Banfield J.F."/>
            <person name="Relman D.A."/>
        </authorList>
    </citation>
    <scope>NUCLEOTIDE SEQUENCE [LARGE SCALE GENOMIC DNA]</scope>
    <source>
        <strain evidence="3">DOLJORAL78_47_16</strain>
    </source>
</reference>
<feature type="domain" description="SH3b" evidence="2">
    <location>
        <begin position="24"/>
        <end position="90"/>
    </location>
</feature>
<evidence type="ECO:0000259" key="2">
    <source>
        <dbReference type="PROSITE" id="PS51781"/>
    </source>
</evidence>
<evidence type="ECO:0000313" key="3">
    <source>
        <dbReference type="EMBL" id="PIE35271.1"/>
    </source>
</evidence>
<dbReference type="Pfam" id="PF08239">
    <property type="entry name" value="SH3_3"/>
    <property type="match status" value="1"/>
</dbReference>
<accession>A0A2G6KHY1</accession>
<dbReference type="SMART" id="SM00287">
    <property type="entry name" value="SH3b"/>
    <property type="match status" value="1"/>
</dbReference>
<evidence type="ECO:0000313" key="4">
    <source>
        <dbReference type="Proteomes" id="UP000230821"/>
    </source>
</evidence>
<evidence type="ECO:0000256" key="1">
    <source>
        <dbReference type="SAM" id="SignalP"/>
    </source>
</evidence>
<dbReference type="AlphaFoldDB" id="A0A2G6KHY1"/>
<organism evidence="3 4">
    <name type="scientific">candidate division KSB3 bacterium</name>
    <dbReference type="NCBI Taxonomy" id="2044937"/>
    <lineage>
        <taxon>Bacteria</taxon>
        <taxon>candidate division KSB3</taxon>
    </lineage>
</organism>
<dbReference type="Gene3D" id="2.30.30.40">
    <property type="entry name" value="SH3 Domains"/>
    <property type="match status" value="1"/>
</dbReference>
<sequence length="165" mass="17980">MKIRKMIVCLGCLLILMLVNASTEAEKLMSVEVKEAKLRSGPSYLRKVVTTVAYAQQVNVLGEKGDWKNVSVPGSGTKGWMHESALTKKTIILKAGEKDIEKAATSDEVALAGKGFNEEVEKQFKEGNASVNYAVVNEMEKIVISQPEMEQFLTAGEIFPEGGAQ</sequence>
<proteinExistence type="predicted"/>
<name>A0A2G6KHY1_9BACT</name>
<dbReference type="EMBL" id="PDSK01000049">
    <property type="protein sequence ID" value="PIE35271.1"/>
    <property type="molecule type" value="Genomic_DNA"/>
</dbReference>
<feature type="signal peptide" evidence="1">
    <location>
        <begin position="1"/>
        <end position="21"/>
    </location>
</feature>
<gene>
    <name evidence="3" type="ORF">CSA56_04860</name>
</gene>
<keyword evidence="1" id="KW-0732">Signal</keyword>
<dbReference type="Proteomes" id="UP000230821">
    <property type="component" value="Unassembled WGS sequence"/>
</dbReference>
<comment type="caution">
    <text evidence="3">The sequence shown here is derived from an EMBL/GenBank/DDBJ whole genome shotgun (WGS) entry which is preliminary data.</text>
</comment>